<reference evidence="1 2" key="3">
    <citation type="submission" date="2019-11" db="EMBL/GenBank/DDBJ databases">
        <title>A de novo genome assembly of a pear dwarfing rootstock.</title>
        <authorList>
            <person name="Wang F."/>
            <person name="Wang J."/>
            <person name="Li S."/>
            <person name="Zhang Y."/>
            <person name="Fang M."/>
            <person name="Ma L."/>
            <person name="Zhao Y."/>
            <person name="Jiang S."/>
        </authorList>
    </citation>
    <scope>NUCLEOTIDE SEQUENCE [LARGE SCALE GENOMIC DNA]</scope>
    <source>
        <strain evidence="1">S2</strain>
        <tissue evidence="1">Leaf</tissue>
    </source>
</reference>
<evidence type="ECO:0000313" key="2">
    <source>
        <dbReference type="Proteomes" id="UP000327157"/>
    </source>
</evidence>
<reference evidence="2" key="2">
    <citation type="submission" date="2019-10" db="EMBL/GenBank/DDBJ databases">
        <title>A de novo genome assembly of a pear dwarfing rootstock.</title>
        <authorList>
            <person name="Wang F."/>
            <person name="Wang J."/>
            <person name="Li S."/>
            <person name="Zhang Y."/>
            <person name="Fang M."/>
            <person name="Ma L."/>
            <person name="Zhao Y."/>
            <person name="Jiang S."/>
        </authorList>
    </citation>
    <scope>NUCLEOTIDE SEQUENCE [LARGE SCALE GENOMIC DNA]</scope>
</reference>
<comment type="caution">
    <text evidence="1">The sequence shown here is derived from an EMBL/GenBank/DDBJ whole genome shotgun (WGS) entry which is preliminary data.</text>
</comment>
<dbReference type="EMBL" id="SMOL01000553">
    <property type="protein sequence ID" value="KAB2608258.1"/>
    <property type="molecule type" value="Genomic_DNA"/>
</dbReference>
<dbReference type="InterPro" id="IPR016024">
    <property type="entry name" value="ARM-type_fold"/>
</dbReference>
<organism evidence="1 2">
    <name type="scientific">Pyrus ussuriensis x Pyrus communis</name>
    <dbReference type="NCBI Taxonomy" id="2448454"/>
    <lineage>
        <taxon>Eukaryota</taxon>
        <taxon>Viridiplantae</taxon>
        <taxon>Streptophyta</taxon>
        <taxon>Embryophyta</taxon>
        <taxon>Tracheophyta</taxon>
        <taxon>Spermatophyta</taxon>
        <taxon>Magnoliopsida</taxon>
        <taxon>eudicotyledons</taxon>
        <taxon>Gunneridae</taxon>
        <taxon>Pentapetalae</taxon>
        <taxon>rosids</taxon>
        <taxon>fabids</taxon>
        <taxon>Rosales</taxon>
        <taxon>Rosaceae</taxon>
        <taxon>Amygdaloideae</taxon>
        <taxon>Maleae</taxon>
        <taxon>Pyrus</taxon>
    </lineage>
</organism>
<proteinExistence type="predicted"/>
<dbReference type="OrthoDB" id="2192888at2759"/>
<reference evidence="1 2" key="1">
    <citation type="submission" date="2019-09" db="EMBL/GenBank/DDBJ databases">
        <authorList>
            <person name="Ou C."/>
        </authorList>
    </citation>
    <scope>NUCLEOTIDE SEQUENCE [LARGE SCALE GENOMIC DNA]</scope>
    <source>
        <strain evidence="1">S2</strain>
        <tissue evidence="1">Leaf</tissue>
    </source>
</reference>
<accession>A0A5N5FYP5</accession>
<dbReference type="PANTHER" id="PTHR48412:SF1">
    <property type="entry name" value="ARM REPEAT SUPERFAMILY PROTEIN"/>
    <property type="match status" value="1"/>
</dbReference>
<protein>
    <submittedName>
        <fullName evidence="1">RRP12-like protein</fullName>
    </submittedName>
</protein>
<keyword evidence="2" id="KW-1185">Reference proteome</keyword>
<dbReference type="Proteomes" id="UP000327157">
    <property type="component" value="Chromosome 14"/>
</dbReference>
<dbReference type="SUPFAM" id="SSF48371">
    <property type="entry name" value="ARM repeat"/>
    <property type="match status" value="1"/>
</dbReference>
<dbReference type="AlphaFoldDB" id="A0A5N5FYP5"/>
<name>A0A5N5FYP5_9ROSA</name>
<sequence length="301" mass="33782">MHVICWDCYLLSANLPTDICHKFWPLAEILVTFLQDSLMHENTAVALQVIVNQNKSVLDQKDGAGDTSSYALSDVFLDSPPEKRSYLKDAIGCLASVTDSSNAKKIFMSLLRKFQFKDGSHELEKVKSQADALAGEERHDLSTREKMLCGAKEDLVYLIYTFAKDTSQNNDEIAISEAYQTLSRILEEHDWFCSSGFAELIDLLLGLRSPVDIISLRSCFASFQSLMIHTLKIDSEVENSKWFLILNEIILKLKDAKDEAVREAAYDVLLKISVSLRDPSCVSSDGAYEKLINMEGFTNPS</sequence>
<dbReference type="PANTHER" id="PTHR48412">
    <property type="entry name" value="ARM REPEAT SUPERFAMILY PROTEIN"/>
    <property type="match status" value="1"/>
</dbReference>
<gene>
    <name evidence="1" type="ORF">D8674_011426</name>
</gene>
<evidence type="ECO:0000313" key="1">
    <source>
        <dbReference type="EMBL" id="KAB2608258.1"/>
    </source>
</evidence>